<feature type="compositionally biased region" description="Polar residues" evidence="6">
    <location>
        <begin position="186"/>
        <end position="204"/>
    </location>
</feature>
<dbReference type="Gene3D" id="1.25.40.20">
    <property type="entry name" value="Ankyrin repeat-containing domain"/>
    <property type="match status" value="1"/>
</dbReference>
<feature type="domain" description="RING-type" evidence="7">
    <location>
        <begin position="25"/>
        <end position="61"/>
    </location>
</feature>
<dbReference type="InterPro" id="IPR039503">
    <property type="entry name" value="BARD1_Znf-RING"/>
</dbReference>
<evidence type="ECO:0000256" key="2">
    <source>
        <dbReference type="ARBA" id="ARBA00022771"/>
    </source>
</evidence>
<sequence>MDVLKLFSWEHSLEAIEQLETLLQCNICKEMAADPQCLGRCDHFFCSGCIRNVENICPICKIPAPPCEIKPDRIISGLISSSKDLRNLIDGGQIEGISPGLEAPADIHCSPERQKRSSIPLQNVTPQSSANSSIKNQTINTSHLNDSKMKNKKGGQNQGKIKKGSLCNNKVGKKVKPALKHDETRSNSSGRKSPTQSAVNSSNTKPDKSLPVIPVTPECKKLLKLPDQSVLGKSPISMAINKRNTKGETALHIACIKGENERVLHLLGEGANPNTKDNAGWTPLVSTLIYGPEDVSLFIGR</sequence>
<dbReference type="InterPro" id="IPR036770">
    <property type="entry name" value="Ankyrin_rpt-contain_sf"/>
</dbReference>
<evidence type="ECO:0000259" key="7">
    <source>
        <dbReference type="PROSITE" id="PS50089"/>
    </source>
</evidence>
<feature type="compositionally biased region" description="Polar residues" evidence="6">
    <location>
        <begin position="117"/>
        <end position="144"/>
    </location>
</feature>
<dbReference type="PROSITE" id="PS00518">
    <property type="entry name" value="ZF_RING_1"/>
    <property type="match status" value="1"/>
</dbReference>
<dbReference type="PROSITE" id="PS50297">
    <property type="entry name" value="ANK_REP_REGION"/>
    <property type="match status" value="1"/>
</dbReference>
<dbReference type="Pfam" id="PF14835">
    <property type="entry name" value="zf-RING_6"/>
    <property type="match status" value="1"/>
</dbReference>
<dbReference type="GO" id="GO:0008270">
    <property type="term" value="F:zinc ion binding"/>
    <property type="evidence" value="ECO:0007669"/>
    <property type="project" value="UniProtKB-KW"/>
</dbReference>
<feature type="region of interest" description="Disordered" evidence="6">
    <location>
        <begin position="103"/>
        <end position="213"/>
    </location>
</feature>
<evidence type="ECO:0000256" key="3">
    <source>
        <dbReference type="ARBA" id="ARBA00022833"/>
    </source>
</evidence>
<keyword evidence="9" id="KW-1185">Reference proteome</keyword>
<feature type="repeat" description="ANK" evidence="4">
    <location>
        <begin position="246"/>
        <end position="278"/>
    </location>
</feature>
<dbReference type="SUPFAM" id="SSF57850">
    <property type="entry name" value="RING/U-box"/>
    <property type="match status" value="1"/>
</dbReference>
<name>A0A8J5MKS1_HOMAM</name>
<dbReference type="GO" id="GO:0005654">
    <property type="term" value="C:nucleoplasm"/>
    <property type="evidence" value="ECO:0007669"/>
    <property type="project" value="TreeGrafter"/>
</dbReference>
<dbReference type="EMBL" id="JAHLQT010043667">
    <property type="protein sequence ID" value="KAG7154850.1"/>
    <property type="molecule type" value="Genomic_DNA"/>
</dbReference>
<comment type="caution">
    <text evidence="8">The sequence shown here is derived from an EMBL/GenBank/DDBJ whole genome shotgun (WGS) entry which is preliminary data.</text>
</comment>
<evidence type="ECO:0000256" key="6">
    <source>
        <dbReference type="SAM" id="MobiDB-lite"/>
    </source>
</evidence>
<evidence type="ECO:0000256" key="4">
    <source>
        <dbReference type="PROSITE-ProRule" id="PRU00023"/>
    </source>
</evidence>
<dbReference type="SMART" id="SM00184">
    <property type="entry name" value="RING"/>
    <property type="match status" value="1"/>
</dbReference>
<dbReference type="InterPro" id="IPR001841">
    <property type="entry name" value="Znf_RING"/>
</dbReference>
<dbReference type="InterPro" id="IPR053210">
    <property type="entry name" value="ANKRD12"/>
</dbReference>
<dbReference type="PROSITE" id="PS50089">
    <property type="entry name" value="ZF_RING_2"/>
    <property type="match status" value="1"/>
</dbReference>
<accession>A0A8J5MKS1</accession>
<dbReference type="PANTHER" id="PTHR24149">
    <property type="entry name" value="ANKYRIN REPEAT DOMAIN-CONTAINING PROTEIN 12"/>
    <property type="match status" value="1"/>
</dbReference>
<keyword evidence="1" id="KW-0479">Metal-binding</keyword>
<dbReference type="Pfam" id="PF13857">
    <property type="entry name" value="Ank_5"/>
    <property type="match status" value="1"/>
</dbReference>
<evidence type="ECO:0000313" key="9">
    <source>
        <dbReference type="Proteomes" id="UP000747542"/>
    </source>
</evidence>
<dbReference type="PROSITE" id="PS50088">
    <property type="entry name" value="ANK_REPEAT"/>
    <property type="match status" value="1"/>
</dbReference>
<dbReference type="InterPro" id="IPR017907">
    <property type="entry name" value="Znf_RING_CS"/>
</dbReference>
<keyword evidence="3" id="KW-0862">Zinc</keyword>
<keyword evidence="2 5" id="KW-0863">Zinc-finger</keyword>
<evidence type="ECO:0000313" key="8">
    <source>
        <dbReference type="EMBL" id="KAG7154850.1"/>
    </source>
</evidence>
<evidence type="ECO:0000256" key="5">
    <source>
        <dbReference type="PROSITE-ProRule" id="PRU00175"/>
    </source>
</evidence>
<reference evidence="8" key="1">
    <citation type="journal article" date="2021" name="Sci. Adv.">
        <title>The American lobster genome reveals insights on longevity, neural, and immune adaptations.</title>
        <authorList>
            <person name="Polinski J.M."/>
            <person name="Zimin A.V."/>
            <person name="Clark K.F."/>
            <person name="Kohn A.B."/>
            <person name="Sadowski N."/>
            <person name="Timp W."/>
            <person name="Ptitsyn A."/>
            <person name="Khanna P."/>
            <person name="Romanova D.Y."/>
            <person name="Williams P."/>
            <person name="Greenwood S.J."/>
            <person name="Moroz L.L."/>
            <person name="Walt D.R."/>
            <person name="Bodnar A.G."/>
        </authorList>
    </citation>
    <scope>NUCLEOTIDE SEQUENCE</scope>
    <source>
        <strain evidence="8">GMGI-L3</strain>
    </source>
</reference>
<gene>
    <name evidence="8" type="primary">Bard1-L1</name>
    <name evidence="8" type="ORF">Hamer_G024069</name>
</gene>
<dbReference type="Proteomes" id="UP000747542">
    <property type="component" value="Unassembled WGS sequence"/>
</dbReference>
<proteinExistence type="predicted"/>
<evidence type="ECO:0000256" key="1">
    <source>
        <dbReference type="ARBA" id="ARBA00022723"/>
    </source>
</evidence>
<dbReference type="SUPFAM" id="SSF48403">
    <property type="entry name" value="Ankyrin repeat"/>
    <property type="match status" value="1"/>
</dbReference>
<organism evidence="8 9">
    <name type="scientific">Homarus americanus</name>
    <name type="common">American lobster</name>
    <dbReference type="NCBI Taxonomy" id="6706"/>
    <lineage>
        <taxon>Eukaryota</taxon>
        <taxon>Metazoa</taxon>
        <taxon>Ecdysozoa</taxon>
        <taxon>Arthropoda</taxon>
        <taxon>Crustacea</taxon>
        <taxon>Multicrustacea</taxon>
        <taxon>Malacostraca</taxon>
        <taxon>Eumalacostraca</taxon>
        <taxon>Eucarida</taxon>
        <taxon>Decapoda</taxon>
        <taxon>Pleocyemata</taxon>
        <taxon>Astacidea</taxon>
        <taxon>Nephropoidea</taxon>
        <taxon>Nephropidae</taxon>
        <taxon>Homarus</taxon>
    </lineage>
</organism>
<dbReference type="InterPro" id="IPR013083">
    <property type="entry name" value="Znf_RING/FYVE/PHD"/>
</dbReference>
<protein>
    <submittedName>
        <fullName evidence="8">BRCA1-associated RING domain protein 1-like 1</fullName>
    </submittedName>
</protein>
<dbReference type="Gene3D" id="3.30.40.10">
    <property type="entry name" value="Zinc/RING finger domain, C3HC4 (zinc finger)"/>
    <property type="match status" value="1"/>
</dbReference>
<keyword evidence="4" id="KW-0040">ANK repeat</keyword>
<dbReference type="InterPro" id="IPR002110">
    <property type="entry name" value="Ankyrin_rpt"/>
</dbReference>
<dbReference type="PANTHER" id="PTHR24149:SF14">
    <property type="entry name" value="ANKYRIN REPEAT DOMAIN 12"/>
    <property type="match status" value="1"/>
</dbReference>
<dbReference type="AlphaFoldDB" id="A0A8J5MKS1"/>